<dbReference type="SUPFAM" id="SSF51735">
    <property type="entry name" value="NAD(P)-binding Rossmann-fold domains"/>
    <property type="match status" value="1"/>
</dbReference>
<keyword evidence="5" id="KW-0732">Signal</keyword>
<comment type="subcellular location">
    <subcellularLocation>
        <location evidence="4">Cytoplasm</location>
    </subcellularLocation>
</comment>
<evidence type="ECO:0000256" key="4">
    <source>
        <dbReference type="HAMAP-Rule" id="MF_01925"/>
    </source>
</evidence>
<gene>
    <name evidence="4" type="primary">proC</name>
    <name evidence="8" type="ORF">BRM3_12315</name>
</gene>
<comment type="pathway">
    <text evidence="4">Amino-acid biosynthesis; L-proline biosynthesis; L-proline from L-glutamate 5-semialdehyde: step 1/1.</text>
</comment>
<name>A0ABY6G158_9MICO</name>
<keyword evidence="4" id="KW-0641">Proline biosynthesis</keyword>
<dbReference type="PANTHER" id="PTHR11645">
    <property type="entry name" value="PYRROLINE-5-CARBOXYLATE REDUCTASE"/>
    <property type="match status" value="1"/>
</dbReference>
<dbReference type="SUPFAM" id="SSF48179">
    <property type="entry name" value="6-phosphogluconate dehydrogenase C-terminal domain-like"/>
    <property type="match status" value="1"/>
</dbReference>
<dbReference type="EMBL" id="CP107020">
    <property type="protein sequence ID" value="UYG16381.1"/>
    <property type="molecule type" value="Genomic_DNA"/>
</dbReference>
<dbReference type="InterPro" id="IPR008927">
    <property type="entry name" value="6-PGluconate_DH-like_C_sf"/>
</dbReference>
<evidence type="ECO:0000256" key="1">
    <source>
        <dbReference type="ARBA" id="ARBA00005525"/>
    </source>
</evidence>
<dbReference type="HAMAP" id="MF_01925">
    <property type="entry name" value="P5C_reductase"/>
    <property type="match status" value="1"/>
</dbReference>
<organism evidence="8 9">
    <name type="scientific">Brachybacterium huguangmaarense</name>
    <dbReference type="NCBI Taxonomy" id="1652028"/>
    <lineage>
        <taxon>Bacteria</taxon>
        <taxon>Bacillati</taxon>
        <taxon>Actinomycetota</taxon>
        <taxon>Actinomycetes</taxon>
        <taxon>Micrococcales</taxon>
        <taxon>Dermabacteraceae</taxon>
        <taxon>Brachybacterium</taxon>
    </lineage>
</organism>
<dbReference type="Pfam" id="PF14748">
    <property type="entry name" value="P5CR_dimer"/>
    <property type="match status" value="1"/>
</dbReference>
<dbReference type="InterPro" id="IPR029036">
    <property type="entry name" value="P5CR_dimer"/>
</dbReference>
<evidence type="ECO:0000259" key="6">
    <source>
        <dbReference type="Pfam" id="PF03807"/>
    </source>
</evidence>
<dbReference type="Proteomes" id="UP001164305">
    <property type="component" value="Chromosome"/>
</dbReference>
<feature type="chain" id="PRO_5047037192" description="Pyrroline-5-carboxylate reductase" evidence="5">
    <location>
        <begin position="22"/>
        <end position="260"/>
    </location>
</feature>
<sequence>MTTTRTTIALLGAGTMGQALLAGSLAGGLAPEDVWVSARRPEHVERIVDVHGVHGTTDNARAAEQADLVVLAAGPAQVLDIVAEISGHLREGAVVVSIADGIALADLEGRLPAHVGAARALPSITAQAGHGLTLLTPGASCTTAQIDAVTSLFARSGEVLRVEEEQHAVLGPLSSGGPAHLLYVADAMIEAAAVRGIPRDLGRRIVQQVMAGTAAWLEQSDEDAAVLRADVCAPGGAGIRRIATLDERAVRAALVAALTD</sequence>
<comment type="function">
    <text evidence="4">Catalyzes the reduction of 1-pyrroline-5-carboxylate (PCA) to L-proline.</text>
</comment>
<evidence type="ECO:0000256" key="3">
    <source>
        <dbReference type="ARBA" id="ARBA00023002"/>
    </source>
</evidence>
<proteinExistence type="inferred from homology"/>
<comment type="similarity">
    <text evidence="1 4">Belongs to the pyrroline-5-carboxylate reductase family.</text>
</comment>
<dbReference type="RefSeq" id="WP_263593594.1">
    <property type="nucleotide sequence ID" value="NZ_CP107020.1"/>
</dbReference>
<dbReference type="Pfam" id="PF03807">
    <property type="entry name" value="F420_oxidored"/>
    <property type="match status" value="1"/>
</dbReference>
<evidence type="ECO:0000313" key="9">
    <source>
        <dbReference type="Proteomes" id="UP001164305"/>
    </source>
</evidence>
<keyword evidence="2 4" id="KW-0521">NADP</keyword>
<dbReference type="InterPro" id="IPR028939">
    <property type="entry name" value="P5C_Rdtase_cat_N"/>
</dbReference>
<dbReference type="Gene3D" id="3.40.50.720">
    <property type="entry name" value="NAD(P)-binding Rossmann-like Domain"/>
    <property type="match status" value="1"/>
</dbReference>
<dbReference type="Gene3D" id="1.10.3730.10">
    <property type="entry name" value="ProC C-terminal domain-like"/>
    <property type="match status" value="1"/>
</dbReference>
<evidence type="ECO:0000256" key="2">
    <source>
        <dbReference type="ARBA" id="ARBA00022857"/>
    </source>
</evidence>
<dbReference type="InterPro" id="IPR036291">
    <property type="entry name" value="NAD(P)-bd_dom_sf"/>
</dbReference>
<dbReference type="EC" id="1.5.1.2" evidence="4"/>
<dbReference type="PANTHER" id="PTHR11645:SF0">
    <property type="entry name" value="PYRROLINE-5-CARBOXYLATE REDUCTASE 3"/>
    <property type="match status" value="1"/>
</dbReference>
<comment type="catalytic activity">
    <reaction evidence="4">
        <text>L-proline + NADP(+) = (S)-1-pyrroline-5-carboxylate + NADPH + 2 H(+)</text>
        <dbReference type="Rhea" id="RHEA:14109"/>
        <dbReference type="ChEBI" id="CHEBI:15378"/>
        <dbReference type="ChEBI" id="CHEBI:17388"/>
        <dbReference type="ChEBI" id="CHEBI:57783"/>
        <dbReference type="ChEBI" id="CHEBI:58349"/>
        <dbReference type="ChEBI" id="CHEBI:60039"/>
        <dbReference type="EC" id="1.5.1.2"/>
    </reaction>
</comment>
<protein>
    <recommendedName>
        <fullName evidence="4">Pyrroline-5-carboxylate reductase</fullName>
        <shortName evidence="4">P5C reductase</shortName>
        <shortName evidence="4">P5CR</shortName>
        <ecNumber evidence="4">1.5.1.2</ecNumber>
    </recommendedName>
    <alternativeName>
        <fullName evidence="4">PCA reductase</fullName>
    </alternativeName>
</protein>
<feature type="domain" description="Pyrroline-5-carboxylate reductase dimerisation" evidence="7">
    <location>
        <begin position="164"/>
        <end position="258"/>
    </location>
</feature>
<evidence type="ECO:0000256" key="5">
    <source>
        <dbReference type="SAM" id="SignalP"/>
    </source>
</evidence>
<comment type="catalytic activity">
    <reaction evidence="4">
        <text>L-proline + NAD(+) = (S)-1-pyrroline-5-carboxylate + NADH + 2 H(+)</text>
        <dbReference type="Rhea" id="RHEA:14105"/>
        <dbReference type="ChEBI" id="CHEBI:15378"/>
        <dbReference type="ChEBI" id="CHEBI:17388"/>
        <dbReference type="ChEBI" id="CHEBI:57540"/>
        <dbReference type="ChEBI" id="CHEBI:57945"/>
        <dbReference type="ChEBI" id="CHEBI:60039"/>
        <dbReference type="EC" id="1.5.1.2"/>
    </reaction>
</comment>
<feature type="domain" description="Pyrroline-5-carboxylate reductase catalytic N-terminal" evidence="6">
    <location>
        <begin position="7"/>
        <end position="100"/>
    </location>
</feature>
<evidence type="ECO:0000259" key="7">
    <source>
        <dbReference type="Pfam" id="PF14748"/>
    </source>
</evidence>
<keyword evidence="3 4" id="KW-0560">Oxidoreductase</keyword>
<keyword evidence="4" id="KW-0963">Cytoplasm</keyword>
<reference evidence="8" key="1">
    <citation type="submission" date="2022-10" db="EMBL/GenBank/DDBJ databases">
        <title>Whole-Genome Sequencing of Brachybacterium huguangmaarense BRM-3, Isolated from Betula schmidtii.</title>
        <authorList>
            <person name="Haam D."/>
        </authorList>
    </citation>
    <scope>NUCLEOTIDE SEQUENCE</scope>
    <source>
        <strain evidence="8">BRM-3</strain>
    </source>
</reference>
<dbReference type="PIRSF" id="PIRSF000193">
    <property type="entry name" value="Pyrrol-5-carb_rd"/>
    <property type="match status" value="1"/>
</dbReference>
<feature type="signal peptide" evidence="5">
    <location>
        <begin position="1"/>
        <end position="21"/>
    </location>
</feature>
<accession>A0ABY6G158</accession>
<keyword evidence="9" id="KW-1185">Reference proteome</keyword>
<dbReference type="InterPro" id="IPR000304">
    <property type="entry name" value="Pyrroline-COOH_reductase"/>
</dbReference>
<evidence type="ECO:0000313" key="8">
    <source>
        <dbReference type="EMBL" id="UYG16381.1"/>
    </source>
</evidence>
<keyword evidence="4" id="KW-0028">Amino-acid biosynthesis</keyword>